<dbReference type="PANTHER" id="PTHR34987">
    <property type="entry name" value="C, PUTATIVE (AFU_ORTHOLOGUE AFUA_3G02880)-RELATED"/>
    <property type="match status" value="1"/>
</dbReference>
<keyword evidence="3" id="KW-0378">Hydrolase</keyword>
<gene>
    <name evidence="3" type="ORF">GT409_04585</name>
</gene>
<dbReference type="AlphaFoldDB" id="A0A6P1M8A6"/>
<dbReference type="SUPFAM" id="SSF48208">
    <property type="entry name" value="Six-hairpin glycosidases"/>
    <property type="match status" value="1"/>
</dbReference>
<evidence type="ECO:0000313" key="3">
    <source>
        <dbReference type="EMBL" id="QHI68754.1"/>
    </source>
</evidence>
<keyword evidence="4" id="KW-1185">Reference proteome</keyword>
<name>A0A6P1M8A6_9BACT</name>
<dbReference type="Gene3D" id="1.50.10.10">
    <property type="match status" value="1"/>
</dbReference>
<evidence type="ECO:0000259" key="1">
    <source>
        <dbReference type="Pfam" id="PF05592"/>
    </source>
</evidence>
<dbReference type="Proteomes" id="UP000464954">
    <property type="component" value="Chromosome"/>
</dbReference>
<protein>
    <submittedName>
        <fullName evidence="3">Family 78 glycoside hydrolase catalytic domain</fullName>
    </submittedName>
</protein>
<dbReference type="Gene3D" id="2.60.420.10">
    <property type="entry name" value="Maltose phosphorylase, domain 3"/>
    <property type="match status" value="1"/>
</dbReference>
<feature type="domain" description="Alpha-L-rhamnosidase six-hairpin glycosidase" evidence="2">
    <location>
        <begin position="334"/>
        <end position="675"/>
    </location>
</feature>
<sequence length="761" mass="85772">MSAEQTFQILTAPGSIEPDSHFYFRGRFSLAEPGAVRIKLLAANWFEAWLDKAWLAEGPSRFDLAHPEFRYLEKELPAGEHLLAFHVHYQGVETRLMPLETPMFVFAEIEGVEIDWSFLPLDEAYRKTGRRLDCILGWTEWCRTDKLPAGWRERSFDDSAWQQPVARAWTKPIENFQCLEIGEIRHVDLRPEQIGEGVLVNMSMFTHDPTAGFMARHLDDKSLPPQGKWFRFDLGKVRLGRPSVTVTAPSGSVVQMAYAESLTHGRVSPYISSSAGDLQTCNLDHFVLRGGTQTVKPLHPKGGRFVEVHIFGDEIADVDVVFEERVYYPDPPEGSFSCSDELLNRIWTVGVETLRSCSEDAITDNPTRERGQWLGDAVGAGMDILACSYSDMRPLKRGLIQAAQCAADDGLIPAVFPGTLSFLPSFSVQWVAAVPHYVELSGDFQTLEKLYPAAVANIRSFDSDLSDDGLCMNPTRWNFIDWGYRGSSTGFTDEDEHYVEMDPALSLFYLKALQALIRWAELLGNPDDVAQWKDEEQAFRLKVDRFLKTVDGNPADWEKIGYHAAALALGSGLLAEPERRAACVNYIKQHILSCFPNRPDAPRLYDTTVEASQLITPFFAHHVFPPLIEAGEMEFALEQFRVCWGYWLDAGLTTWPEVFDLRWSHCHQWSGCPTWILSRYVLGLHPRYDLGNDHYDLRLEPGGLDRASGTIPVPYSDKTVSVSWKRTDAGIDYGLTASSPIVLHCPDGKMIQVASEYQSLI</sequence>
<dbReference type="Gene3D" id="2.60.120.260">
    <property type="entry name" value="Galactose-binding domain-like"/>
    <property type="match status" value="2"/>
</dbReference>
<dbReference type="InterPro" id="IPR008902">
    <property type="entry name" value="Rhamnosid_concanavalin"/>
</dbReference>
<dbReference type="Pfam" id="PF17389">
    <property type="entry name" value="Bac_rhamnosid6H"/>
    <property type="match status" value="1"/>
</dbReference>
<dbReference type="GO" id="GO:0016787">
    <property type="term" value="F:hydrolase activity"/>
    <property type="evidence" value="ECO:0007669"/>
    <property type="project" value="UniProtKB-KW"/>
</dbReference>
<dbReference type="EMBL" id="CP047593">
    <property type="protein sequence ID" value="QHI68754.1"/>
    <property type="molecule type" value="Genomic_DNA"/>
</dbReference>
<dbReference type="RefSeq" id="WP_160627373.1">
    <property type="nucleotide sequence ID" value="NZ_CP047593.1"/>
</dbReference>
<dbReference type="InterPro" id="IPR008928">
    <property type="entry name" value="6-hairpin_glycosidase_sf"/>
</dbReference>
<reference evidence="3 4" key="1">
    <citation type="submission" date="2020-01" db="EMBL/GenBank/DDBJ databases">
        <title>Ponticoccus aerotolerans gen. nov., sp. nov., an anaerobic bacterium and proposal of Ponticoccusceae fam. nov., Ponticoccusles ord. nov. and Ponticoccuse classis nov. in the phylum Kiritimatiellaeota.</title>
        <authorList>
            <person name="Zhou L.Y."/>
            <person name="Du Z.J."/>
        </authorList>
    </citation>
    <scope>NUCLEOTIDE SEQUENCE [LARGE SCALE GENOMIC DNA]</scope>
    <source>
        <strain evidence="3 4">S-5007</strain>
    </source>
</reference>
<proteinExistence type="predicted"/>
<organism evidence="3 4">
    <name type="scientific">Tichowtungia aerotolerans</name>
    <dbReference type="NCBI Taxonomy" id="2697043"/>
    <lineage>
        <taxon>Bacteria</taxon>
        <taxon>Pseudomonadati</taxon>
        <taxon>Kiritimatiellota</taxon>
        <taxon>Tichowtungiia</taxon>
        <taxon>Tichowtungiales</taxon>
        <taxon>Tichowtungiaceae</taxon>
        <taxon>Tichowtungia</taxon>
    </lineage>
</organism>
<dbReference type="Pfam" id="PF05592">
    <property type="entry name" value="Bac_rhamnosid"/>
    <property type="match status" value="1"/>
</dbReference>
<dbReference type="InterPro" id="IPR035396">
    <property type="entry name" value="Bac_rhamnosid6H"/>
</dbReference>
<accession>A0A6P1M8A6</accession>
<dbReference type="PANTHER" id="PTHR34987:SF4">
    <property type="entry name" value="ALPHA-L-RHAMNOSIDASE C-TERMINAL DOMAIN-CONTAINING PROTEIN"/>
    <property type="match status" value="1"/>
</dbReference>
<feature type="domain" description="Alpha-L-rhamnosidase concanavalin-like" evidence="1">
    <location>
        <begin position="232"/>
        <end position="319"/>
    </location>
</feature>
<dbReference type="GO" id="GO:0005975">
    <property type="term" value="P:carbohydrate metabolic process"/>
    <property type="evidence" value="ECO:0007669"/>
    <property type="project" value="InterPro"/>
</dbReference>
<evidence type="ECO:0000313" key="4">
    <source>
        <dbReference type="Proteomes" id="UP000464954"/>
    </source>
</evidence>
<dbReference type="InterPro" id="IPR012341">
    <property type="entry name" value="6hp_glycosidase-like_sf"/>
</dbReference>
<evidence type="ECO:0000259" key="2">
    <source>
        <dbReference type="Pfam" id="PF17389"/>
    </source>
</evidence>
<dbReference type="KEGG" id="taer:GT409_04585"/>